<accession>A0AA96RJM1</accession>
<keyword evidence="2" id="KW-1185">Reference proteome</keyword>
<proteinExistence type="predicted"/>
<evidence type="ECO:0000313" key="1">
    <source>
        <dbReference type="EMBL" id="WNR43311.1"/>
    </source>
</evidence>
<organism evidence="1 2">
    <name type="scientific">Paenibacillus roseopurpureus</name>
    <dbReference type="NCBI Taxonomy" id="2918901"/>
    <lineage>
        <taxon>Bacteria</taxon>
        <taxon>Bacillati</taxon>
        <taxon>Bacillota</taxon>
        <taxon>Bacilli</taxon>
        <taxon>Bacillales</taxon>
        <taxon>Paenibacillaceae</taxon>
        <taxon>Paenibacillus</taxon>
    </lineage>
</organism>
<name>A0AA96RJM1_9BACL</name>
<evidence type="ECO:0000313" key="2">
    <source>
        <dbReference type="Proteomes" id="UP001304650"/>
    </source>
</evidence>
<dbReference type="RefSeq" id="WP_314797461.1">
    <property type="nucleotide sequence ID" value="NZ_CP130319.1"/>
</dbReference>
<dbReference type="Proteomes" id="UP001304650">
    <property type="component" value="Chromosome"/>
</dbReference>
<dbReference type="KEGG" id="proo:MJB10_19660"/>
<dbReference type="EMBL" id="CP130319">
    <property type="protein sequence ID" value="WNR43311.1"/>
    <property type="molecule type" value="Genomic_DNA"/>
</dbReference>
<dbReference type="AlphaFoldDB" id="A0AA96RJM1"/>
<gene>
    <name evidence="1" type="ORF">MJB10_19660</name>
</gene>
<reference evidence="1" key="1">
    <citation type="submission" date="2022-02" db="EMBL/GenBank/DDBJ databases">
        <title>Paenibacillus sp. MBLB1832 Whole Genome Shotgun Sequencing.</title>
        <authorList>
            <person name="Hwang C.Y."/>
            <person name="Cho E.-S."/>
            <person name="Seo M.-J."/>
        </authorList>
    </citation>
    <scope>NUCLEOTIDE SEQUENCE</scope>
    <source>
        <strain evidence="1">MBLB1832</strain>
    </source>
</reference>
<sequence length="135" mass="14160">MSYRDGLRRPIWAAQRSAAAFGILRRPFRAAQHEISYYSEILGAETPILGRSAGRGGDWDSETPSFGGSAWAMTISILRRPIRAARRARCRFPQELGAETLDLGGSADRGGAVGAVAPILGGSTGGMPLSAGVGS</sequence>
<protein>
    <submittedName>
        <fullName evidence="1">Uncharacterized protein</fullName>
    </submittedName>
</protein>